<feature type="non-terminal residue" evidence="3">
    <location>
        <position position="1"/>
    </location>
</feature>
<evidence type="ECO:0000256" key="1">
    <source>
        <dbReference type="SAM" id="MobiDB-lite"/>
    </source>
</evidence>
<dbReference type="EMBL" id="LGUT01001645">
    <property type="protein sequence ID" value="KOG88527.1"/>
    <property type="molecule type" value="Genomic_DNA"/>
</dbReference>
<sequence>GRQGGGFGGSPQQRPGGGPEGSGGPGNQGGPGGGPGGLRWDPTDPAQRRARYSLLAGMWAFFFALFSIPQVALLLGALSVYWAISSLRAKPKSPAGDPDAPRPA</sequence>
<feature type="transmembrane region" description="Helical" evidence="2">
    <location>
        <begin position="58"/>
        <end position="84"/>
    </location>
</feature>
<evidence type="ECO:0000313" key="4">
    <source>
        <dbReference type="Proteomes" id="UP000037020"/>
    </source>
</evidence>
<organism evidence="3 4">
    <name type="scientific">Streptomyces varsoviensis</name>
    <dbReference type="NCBI Taxonomy" id="67373"/>
    <lineage>
        <taxon>Bacteria</taxon>
        <taxon>Bacillati</taxon>
        <taxon>Actinomycetota</taxon>
        <taxon>Actinomycetes</taxon>
        <taxon>Kitasatosporales</taxon>
        <taxon>Streptomycetaceae</taxon>
        <taxon>Streptomyces</taxon>
    </lineage>
</organism>
<evidence type="ECO:0000313" key="3">
    <source>
        <dbReference type="EMBL" id="KOG88527.1"/>
    </source>
</evidence>
<accession>A0ABR5J562</accession>
<name>A0ABR5J562_9ACTN</name>
<gene>
    <name evidence="3" type="ORF">ADK38_19300</name>
</gene>
<dbReference type="Proteomes" id="UP000037020">
    <property type="component" value="Unassembled WGS sequence"/>
</dbReference>
<keyword evidence="4" id="KW-1185">Reference proteome</keyword>
<protein>
    <submittedName>
        <fullName evidence="3">Membrane protein</fullName>
    </submittedName>
</protein>
<keyword evidence="2" id="KW-1133">Transmembrane helix</keyword>
<reference evidence="3 4" key="1">
    <citation type="submission" date="2015-07" db="EMBL/GenBank/DDBJ databases">
        <authorList>
            <person name="Ju K.-S."/>
            <person name="Doroghazi J.R."/>
            <person name="Metcalf W.W."/>
        </authorList>
    </citation>
    <scope>NUCLEOTIDE SEQUENCE [LARGE SCALE GENOMIC DNA]</scope>
    <source>
        <strain evidence="3 4">NRRL B-3589</strain>
    </source>
</reference>
<evidence type="ECO:0000256" key="2">
    <source>
        <dbReference type="SAM" id="Phobius"/>
    </source>
</evidence>
<keyword evidence="2" id="KW-0812">Transmembrane</keyword>
<comment type="caution">
    <text evidence="3">The sequence shown here is derived from an EMBL/GenBank/DDBJ whole genome shotgun (WGS) entry which is preliminary data.</text>
</comment>
<proteinExistence type="predicted"/>
<feature type="non-terminal residue" evidence="3">
    <location>
        <position position="104"/>
    </location>
</feature>
<keyword evidence="2" id="KW-0472">Membrane</keyword>
<feature type="region of interest" description="Disordered" evidence="1">
    <location>
        <begin position="1"/>
        <end position="44"/>
    </location>
</feature>
<feature type="compositionally biased region" description="Gly residues" evidence="1">
    <location>
        <begin position="1"/>
        <end position="37"/>
    </location>
</feature>